<dbReference type="InterPro" id="IPR052519">
    <property type="entry name" value="Euk-type_GlcNAc_Kinase"/>
</dbReference>
<dbReference type="EMBL" id="CP042807">
    <property type="protein sequence ID" value="QEE23329.1"/>
    <property type="molecule type" value="Genomic_DNA"/>
</dbReference>
<organism evidence="2 3">
    <name type="scientific">Rhodanobacter glycinis</name>
    <dbReference type="NCBI Taxonomy" id="582702"/>
    <lineage>
        <taxon>Bacteria</taxon>
        <taxon>Pseudomonadati</taxon>
        <taxon>Pseudomonadota</taxon>
        <taxon>Gammaproteobacteria</taxon>
        <taxon>Lysobacterales</taxon>
        <taxon>Rhodanobacteraceae</taxon>
        <taxon>Rhodanobacter</taxon>
    </lineage>
</organism>
<dbReference type="CDD" id="cd24007">
    <property type="entry name" value="ASKHA_NBD_eukNAGK-like"/>
    <property type="match status" value="1"/>
</dbReference>
<dbReference type="KEGG" id="rgl:CS053_01555"/>
<evidence type="ECO:0000259" key="1">
    <source>
        <dbReference type="Pfam" id="PF01869"/>
    </source>
</evidence>
<dbReference type="InterPro" id="IPR043129">
    <property type="entry name" value="ATPase_NBD"/>
</dbReference>
<evidence type="ECO:0000313" key="3">
    <source>
        <dbReference type="Proteomes" id="UP000321807"/>
    </source>
</evidence>
<reference evidence="2 3" key="1">
    <citation type="submission" date="2019-08" db="EMBL/GenBank/DDBJ databases">
        <title>Complete genome sequence of Rhodanobacter glycinis strain T01E-68 isolated from tomato root.</title>
        <authorList>
            <person name="Weon H.-Y."/>
            <person name="Lee S.A."/>
        </authorList>
    </citation>
    <scope>NUCLEOTIDE SEQUENCE [LARGE SCALE GENOMIC DNA]</scope>
    <source>
        <strain evidence="2 3">T01E-68</strain>
    </source>
</reference>
<keyword evidence="2" id="KW-0808">Transferase</keyword>
<keyword evidence="2" id="KW-0418">Kinase</keyword>
<evidence type="ECO:0000313" key="2">
    <source>
        <dbReference type="EMBL" id="QEE23329.1"/>
    </source>
</evidence>
<sequence>MFLGVDGGGTKTGFCLMNQQGRIVSMVTTGSCSYFAAGFDGMERALRQGVEETCREAEITSGAIEYAFFGLPTYGESSNDLPLLDQIPARILGHDRFRCDNDMVCGWAGSLGAADGINVIAGTGSMAYGEHGDRKARCGGWSELFGDEGSAYWIAVQGLSCFTRMSDGRMPKSALHDSFKSHLALTNELDLIDVVVNQWQGDRVKIASLSKLVVAAAEEGDREALKIIERGAVELAEQVDVTRQRLQFSAEDEVVVSYSGGVFSAGDIIVNAFKTKLSCLSDRYALHSPLYSPAVGAAMYAARLNRTPIVARVASNG</sequence>
<dbReference type="InterPro" id="IPR002731">
    <property type="entry name" value="ATPase_BadF"/>
</dbReference>
<dbReference type="PANTHER" id="PTHR43190">
    <property type="entry name" value="N-ACETYL-D-GLUCOSAMINE KINASE"/>
    <property type="match status" value="1"/>
</dbReference>
<dbReference type="RefSeq" id="WP_147626088.1">
    <property type="nucleotide sequence ID" value="NZ_CP042807.1"/>
</dbReference>
<gene>
    <name evidence="2" type="ORF">CS053_01555</name>
</gene>
<dbReference type="PANTHER" id="PTHR43190:SF3">
    <property type="entry name" value="N-ACETYL-D-GLUCOSAMINE KINASE"/>
    <property type="match status" value="1"/>
</dbReference>
<name>A0A5B9DVS0_9GAMM</name>
<feature type="domain" description="ATPase BadF/BadG/BcrA/BcrD type" evidence="1">
    <location>
        <begin position="3"/>
        <end position="301"/>
    </location>
</feature>
<accession>A0A5B9DVS0</accession>
<dbReference type="Pfam" id="PF01869">
    <property type="entry name" value="BcrAD_BadFG"/>
    <property type="match status" value="1"/>
</dbReference>
<dbReference type="AlphaFoldDB" id="A0A5B9DVS0"/>
<dbReference type="Gene3D" id="3.30.420.40">
    <property type="match status" value="2"/>
</dbReference>
<proteinExistence type="predicted"/>
<dbReference type="Proteomes" id="UP000321807">
    <property type="component" value="Chromosome"/>
</dbReference>
<protein>
    <submittedName>
        <fullName evidence="2">N-acetylglucosamine kinase</fullName>
    </submittedName>
</protein>
<dbReference type="SUPFAM" id="SSF53067">
    <property type="entry name" value="Actin-like ATPase domain"/>
    <property type="match status" value="2"/>
</dbReference>
<dbReference type="GO" id="GO:0016301">
    <property type="term" value="F:kinase activity"/>
    <property type="evidence" value="ECO:0007669"/>
    <property type="project" value="UniProtKB-KW"/>
</dbReference>